<keyword evidence="8 9" id="KW-0472">Membrane</keyword>
<evidence type="ECO:0000256" key="1">
    <source>
        <dbReference type="ARBA" id="ARBA00004651"/>
    </source>
</evidence>
<organism evidence="12 13">
    <name type="scientific">Anaerococcus tetradius</name>
    <dbReference type="NCBI Taxonomy" id="33036"/>
    <lineage>
        <taxon>Bacteria</taxon>
        <taxon>Bacillati</taxon>
        <taxon>Bacillota</taxon>
        <taxon>Tissierellia</taxon>
        <taxon>Tissierellales</taxon>
        <taxon>Peptoniphilaceae</taxon>
        <taxon>Anaerococcus</taxon>
    </lineage>
</organism>
<keyword evidence="4 9" id="KW-0812">Transmembrane</keyword>
<dbReference type="PATRIC" id="fig|33036.3.peg.1107"/>
<dbReference type="SUPFAM" id="SSF52540">
    <property type="entry name" value="P-loop containing nucleoside triphosphate hydrolases"/>
    <property type="match status" value="1"/>
</dbReference>
<dbReference type="InterPro" id="IPR036640">
    <property type="entry name" value="ABC1_TM_sf"/>
</dbReference>
<dbReference type="PROSITE" id="PS50893">
    <property type="entry name" value="ABC_TRANSPORTER_2"/>
    <property type="match status" value="1"/>
</dbReference>
<feature type="domain" description="ABC transmembrane type-1" evidence="11">
    <location>
        <begin position="32"/>
        <end position="310"/>
    </location>
</feature>
<feature type="transmembrane region" description="Helical" evidence="9">
    <location>
        <begin position="257"/>
        <end position="275"/>
    </location>
</feature>
<dbReference type="InterPro" id="IPR027417">
    <property type="entry name" value="P-loop_NTPase"/>
</dbReference>
<keyword evidence="13" id="KW-1185">Reference proteome</keyword>
<dbReference type="PROSITE" id="PS50929">
    <property type="entry name" value="ABC_TM1F"/>
    <property type="match status" value="1"/>
</dbReference>
<dbReference type="Proteomes" id="UP000070383">
    <property type="component" value="Unassembled WGS sequence"/>
</dbReference>
<dbReference type="Pfam" id="PF00005">
    <property type="entry name" value="ABC_tran"/>
    <property type="match status" value="1"/>
</dbReference>
<dbReference type="PANTHER" id="PTHR43394:SF1">
    <property type="entry name" value="ATP-BINDING CASSETTE SUB-FAMILY B MEMBER 10, MITOCHONDRIAL"/>
    <property type="match status" value="1"/>
</dbReference>
<protein>
    <submittedName>
        <fullName evidence="12">ABC transporter, ATP-binding protein</fullName>
    </submittedName>
</protein>
<feature type="transmembrane region" description="Helical" evidence="9">
    <location>
        <begin position="281"/>
        <end position="301"/>
    </location>
</feature>
<dbReference type="OrthoDB" id="9762778at2"/>
<dbReference type="SUPFAM" id="SSF90123">
    <property type="entry name" value="ABC transporter transmembrane region"/>
    <property type="match status" value="1"/>
</dbReference>
<gene>
    <name evidence="12" type="ORF">HMPREF3200_01118</name>
</gene>
<dbReference type="InterPro" id="IPR003593">
    <property type="entry name" value="AAA+_ATPase"/>
</dbReference>
<evidence type="ECO:0000259" key="10">
    <source>
        <dbReference type="PROSITE" id="PS50893"/>
    </source>
</evidence>
<keyword evidence="7 9" id="KW-1133">Transmembrane helix</keyword>
<accession>A0A133KE37</accession>
<dbReference type="PANTHER" id="PTHR43394">
    <property type="entry name" value="ATP-DEPENDENT PERMEASE MDL1, MITOCHONDRIAL"/>
    <property type="match status" value="1"/>
</dbReference>
<dbReference type="FunFam" id="3.40.50.300:FF:000854">
    <property type="entry name" value="Multidrug ABC transporter ATP-binding protein"/>
    <property type="match status" value="1"/>
</dbReference>
<dbReference type="InterPro" id="IPR039421">
    <property type="entry name" value="Type_1_exporter"/>
</dbReference>
<dbReference type="PROSITE" id="PS00211">
    <property type="entry name" value="ABC_TRANSPORTER_1"/>
    <property type="match status" value="1"/>
</dbReference>
<dbReference type="InterPro" id="IPR011527">
    <property type="entry name" value="ABC1_TM_dom"/>
</dbReference>
<feature type="transmembrane region" description="Helical" evidence="9">
    <location>
        <begin position="169"/>
        <end position="189"/>
    </location>
</feature>
<dbReference type="GO" id="GO:0015421">
    <property type="term" value="F:ABC-type oligopeptide transporter activity"/>
    <property type="evidence" value="ECO:0007669"/>
    <property type="project" value="TreeGrafter"/>
</dbReference>
<dbReference type="GO" id="GO:0016887">
    <property type="term" value="F:ATP hydrolysis activity"/>
    <property type="evidence" value="ECO:0007669"/>
    <property type="project" value="InterPro"/>
</dbReference>
<sequence>MNKVQYFKGVLMINKKLAKLLATDKKYLFANLFFRYLSLLMQIGIFYLISDCIGRIFEDRPIDYPKYLALGLVFIGLRVYSQYKVSDISFISTMKLKEKMRLMIFDKLMDDGLDYKRSLSTSSLLQLAVEGVDQLEIYFTSYLPQLYYSLSSALVVFALISFISLKASLILLICVPLIPISIVLVQKIAKKLLGNYWTSYTTLSDIFLENLEGLTELKVYGSDAYRQDLMDDFAEKFRKATMKVLVMQLNSTSIMDIIAYGGAGLGISIALIEFAQGNITIFALIFISLLASEFFLPLRLLGSFFHIAMNGIAASNKLMALIDCESPKEGGEKIKDDKIAISLKNVSFSYNNDRKILDDINIDLKSGEFISLVGLSGSGKSTIARLLTDMTLKYEGAILVNGKEKSKLDPKDLHEKIIRVDFDQKLFKGSLRENLLIANPKLKDQDLIKVLKEVNLYEFFDQEAGLDTQILENSSNLSGGQRQRLVLARAFLADGLLYIFDEATSNIDCVNEEKIMKIIKKLSEDKAVLMISHKLINLTASKRIYFMEKGQIKSFGSHEELYRNSKPYREIFDKQEELVNYIKGVDYEK</sequence>
<evidence type="ECO:0000256" key="8">
    <source>
        <dbReference type="ARBA" id="ARBA00023136"/>
    </source>
</evidence>
<evidence type="ECO:0000256" key="7">
    <source>
        <dbReference type="ARBA" id="ARBA00022989"/>
    </source>
</evidence>
<dbReference type="GO" id="GO:0005524">
    <property type="term" value="F:ATP binding"/>
    <property type="evidence" value="ECO:0007669"/>
    <property type="project" value="UniProtKB-KW"/>
</dbReference>
<evidence type="ECO:0000256" key="9">
    <source>
        <dbReference type="SAM" id="Phobius"/>
    </source>
</evidence>
<evidence type="ECO:0000256" key="6">
    <source>
        <dbReference type="ARBA" id="ARBA00022840"/>
    </source>
</evidence>
<evidence type="ECO:0000256" key="4">
    <source>
        <dbReference type="ARBA" id="ARBA00022692"/>
    </source>
</evidence>
<feature type="transmembrane region" description="Helical" evidence="9">
    <location>
        <begin position="27"/>
        <end position="49"/>
    </location>
</feature>
<dbReference type="Pfam" id="PF00664">
    <property type="entry name" value="ABC_membrane"/>
    <property type="match status" value="1"/>
</dbReference>
<reference evidence="13" key="1">
    <citation type="submission" date="2016-01" db="EMBL/GenBank/DDBJ databases">
        <authorList>
            <person name="Mitreva M."/>
            <person name="Pepin K.H."/>
            <person name="Mihindukulasuriya K.A."/>
            <person name="Fulton R."/>
            <person name="Fronick C."/>
            <person name="O'Laughlin M."/>
            <person name="Miner T."/>
            <person name="Herter B."/>
            <person name="Rosa B.A."/>
            <person name="Cordes M."/>
            <person name="Tomlinson C."/>
            <person name="Wollam A."/>
            <person name="Palsikar V.B."/>
            <person name="Mardis E.R."/>
            <person name="Wilson R.K."/>
        </authorList>
    </citation>
    <scope>NUCLEOTIDE SEQUENCE [LARGE SCALE GENOMIC DNA]</scope>
    <source>
        <strain evidence="13">MJR8151</strain>
    </source>
</reference>
<comment type="caution">
    <text evidence="12">The sequence shown here is derived from an EMBL/GenBank/DDBJ whole genome shotgun (WGS) entry which is preliminary data.</text>
</comment>
<dbReference type="AlphaFoldDB" id="A0A133KE37"/>
<keyword evidence="3" id="KW-1003">Cell membrane</keyword>
<feature type="domain" description="ABC transporter" evidence="10">
    <location>
        <begin position="341"/>
        <end position="574"/>
    </location>
</feature>
<dbReference type="Gene3D" id="3.40.50.300">
    <property type="entry name" value="P-loop containing nucleotide triphosphate hydrolases"/>
    <property type="match status" value="1"/>
</dbReference>
<dbReference type="GO" id="GO:0005886">
    <property type="term" value="C:plasma membrane"/>
    <property type="evidence" value="ECO:0007669"/>
    <property type="project" value="UniProtKB-SubCell"/>
</dbReference>
<comment type="subcellular location">
    <subcellularLocation>
        <location evidence="1">Cell membrane</location>
        <topology evidence="1">Multi-pass membrane protein</topology>
    </subcellularLocation>
</comment>
<keyword evidence="6 12" id="KW-0067">ATP-binding</keyword>
<proteinExistence type="predicted"/>
<feature type="transmembrane region" description="Helical" evidence="9">
    <location>
        <begin position="146"/>
        <end position="163"/>
    </location>
</feature>
<name>A0A133KE37_9FIRM</name>
<dbReference type="InterPro" id="IPR003439">
    <property type="entry name" value="ABC_transporter-like_ATP-bd"/>
</dbReference>
<dbReference type="InterPro" id="IPR017871">
    <property type="entry name" value="ABC_transporter-like_CS"/>
</dbReference>
<evidence type="ECO:0000313" key="13">
    <source>
        <dbReference type="Proteomes" id="UP000070383"/>
    </source>
</evidence>
<dbReference type="CDD" id="cd18781">
    <property type="entry name" value="ABC_6TM_AarD_CydDC_like"/>
    <property type="match status" value="1"/>
</dbReference>
<dbReference type="EMBL" id="LRPM01000045">
    <property type="protein sequence ID" value="KWZ77819.1"/>
    <property type="molecule type" value="Genomic_DNA"/>
</dbReference>
<dbReference type="STRING" id="33036.HMPREF3200_01118"/>
<evidence type="ECO:0000256" key="5">
    <source>
        <dbReference type="ARBA" id="ARBA00022741"/>
    </source>
</evidence>
<dbReference type="SMART" id="SM00382">
    <property type="entry name" value="AAA"/>
    <property type="match status" value="1"/>
</dbReference>
<evidence type="ECO:0000313" key="12">
    <source>
        <dbReference type="EMBL" id="KWZ77819.1"/>
    </source>
</evidence>
<evidence type="ECO:0000259" key="11">
    <source>
        <dbReference type="PROSITE" id="PS50929"/>
    </source>
</evidence>
<evidence type="ECO:0000256" key="2">
    <source>
        <dbReference type="ARBA" id="ARBA00022448"/>
    </source>
</evidence>
<dbReference type="Gene3D" id="1.20.1560.10">
    <property type="entry name" value="ABC transporter type 1, transmembrane domain"/>
    <property type="match status" value="1"/>
</dbReference>
<evidence type="ECO:0000256" key="3">
    <source>
        <dbReference type="ARBA" id="ARBA00022475"/>
    </source>
</evidence>
<keyword evidence="2" id="KW-0813">Transport</keyword>
<keyword evidence="5" id="KW-0547">Nucleotide-binding</keyword>